<reference evidence="4" key="1">
    <citation type="submission" date="2020-02" db="EMBL/GenBank/DDBJ databases">
        <authorList>
            <person name="Meier V. D."/>
        </authorList>
    </citation>
    <scope>NUCLEOTIDE SEQUENCE</scope>
    <source>
        <strain evidence="4">AVDCRST_MAG72</strain>
    </source>
</reference>
<protein>
    <submittedName>
        <fullName evidence="4">Acetyltransferase, GNAT family</fullName>
    </submittedName>
</protein>
<dbReference type="InterPro" id="IPR000182">
    <property type="entry name" value="GNAT_dom"/>
</dbReference>
<accession>A0A6J4LE96</accession>
<gene>
    <name evidence="4" type="ORF">AVDCRST_MAG72-168</name>
</gene>
<dbReference type="Pfam" id="PF00583">
    <property type="entry name" value="Acetyltransf_1"/>
    <property type="match status" value="1"/>
</dbReference>
<dbReference type="AlphaFoldDB" id="A0A6J4LE96"/>
<evidence type="ECO:0000313" key="4">
    <source>
        <dbReference type="EMBL" id="CAA9329367.1"/>
    </source>
</evidence>
<keyword evidence="1 4" id="KW-0808">Transferase</keyword>
<dbReference type="PROSITE" id="PS51186">
    <property type="entry name" value="GNAT"/>
    <property type="match status" value="1"/>
</dbReference>
<dbReference type="PANTHER" id="PTHR43877:SF1">
    <property type="entry name" value="ACETYLTRANSFERASE"/>
    <property type="match status" value="1"/>
</dbReference>
<sequence>MEIRRFTAADLGTVSAAVELGNAAAKVDAPFSHPETVHSFASWMRYAWDGETPENYAAWDEGSMVGTLALSVSEWDNTHVAWVTVLVHPDMRRRGFGTRLLEFAEARTRELGRTSLGGDGWETDAARGFADKHGYPQKSSAINRRQYLDAVDPQVLSRMYDEAAAASSAYELVRIVGRTPDDMLDAVAAMTAAINDAPTDDLDIEDEVFPRERVAAYENAQIASDRRFYRVLARHRVSGDLAGHTVVAVEAERPEIGDQHDTAVLHAHRGHRLGLLVKTDMLRWLAEAEPQLETIDTWNAESNGHMISVNEELGYRVLGRELSFQRSL</sequence>
<dbReference type="EMBL" id="CADCUJ010000008">
    <property type="protein sequence ID" value="CAA9329367.1"/>
    <property type="molecule type" value="Genomic_DNA"/>
</dbReference>
<organism evidence="4">
    <name type="scientific">uncultured Nocardioidaceae bacterium</name>
    <dbReference type="NCBI Taxonomy" id="253824"/>
    <lineage>
        <taxon>Bacteria</taxon>
        <taxon>Bacillati</taxon>
        <taxon>Actinomycetota</taxon>
        <taxon>Actinomycetes</taxon>
        <taxon>Propionibacteriales</taxon>
        <taxon>Nocardioidaceae</taxon>
        <taxon>environmental samples</taxon>
    </lineage>
</organism>
<evidence type="ECO:0000259" key="3">
    <source>
        <dbReference type="PROSITE" id="PS51186"/>
    </source>
</evidence>
<evidence type="ECO:0000256" key="1">
    <source>
        <dbReference type="ARBA" id="ARBA00022679"/>
    </source>
</evidence>
<dbReference type="Gene3D" id="3.40.630.30">
    <property type="match status" value="1"/>
</dbReference>
<keyword evidence="2" id="KW-0012">Acyltransferase</keyword>
<proteinExistence type="predicted"/>
<dbReference type="GO" id="GO:0016747">
    <property type="term" value="F:acyltransferase activity, transferring groups other than amino-acyl groups"/>
    <property type="evidence" value="ECO:0007669"/>
    <property type="project" value="InterPro"/>
</dbReference>
<dbReference type="SUPFAM" id="SSF55729">
    <property type="entry name" value="Acyl-CoA N-acyltransferases (Nat)"/>
    <property type="match status" value="2"/>
</dbReference>
<feature type="domain" description="N-acetyltransferase" evidence="3">
    <location>
        <begin position="1"/>
        <end position="161"/>
    </location>
</feature>
<evidence type="ECO:0000256" key="2">
    <source>
        <dbReference type="ARBA" id="ARBA00023315"/>
    </source>
</evidence>
<dbReference type="CDD" id="cd04301">
    <property type="entry name" value="NAT_SF"/>
    <property type="match status" value="1"/>
</dbReference>
<dbReference type="PANTHER" id="PTHR43877">
    <property type="entry name" value="AMINOALKYLPHOSPHONATE N-ACETYLTRANSFERASE-RELATED-RELATED"/>
    <property type="match status" value="1"/>
</dbReference>
<name>A0A6J4LE96_9ACTN</name>
<dbReference type="InterPro" id="IPR016181">
    <property type="entry name" value="Acyl_CoA_acyltransferase"/>
</dbReference>
<dbReference type="InterPro" id="IPR050832">
    <property type="entry name" value="Bact_Acetyltransf"/>
</dbReference>